<dbReference type="Proteomes" id="UP000193083">
    <property type="component" value="Unassembled WGS sequence"/>
</dbReference>
<dbReference type="EMBL" id="FXBL01000003">
    <property type="protein sequence ID" value="SMH26792.1"/>
    <property type="molecule type" value="Genomic_DNA"/>
</dbReference>
<dbReference type="AlphaFoldDB" id="A0A1X7MPP7"/>
<name>A0A1X7MPP7_9HYPH</name>
<organism evidence="2 3">
    <name type="scientific">Mesorhizobium australicum</name>
    <dbReference type="NCBI Taxonomy" id="536018"/>
    <lineage>
        <taxon>Bacteria</taxon>
        <taxon>Pseudomonadati</taxon>
        <taxon>Pseudomonadota</taxon>
        <taxon>Alphaproteobacteria</taxon>
        <taxon>Hyphomicrobiales</taxon>
        <taxon>Phyllobacteriaceae</taxon>
        <taxon>Mesorhizobium</taxon>
    </lineage>
</organism>
<evidence type="ECO:0000313" key="2">
    <source>
        <dbReference type="EMBL" id="SMH26792.1"/>
    </source>
</evidence>
<evidence type="ECO:0000313" key="3">
    <source>
        <dbReference type="Proteomes" id="UP000193083"/>
    </source>
</evidence>
<sequence length="138" mass="15407">MSAKAVRIGIGGPVGCRKTKLFERLLPLMHSAGLKLAAITNDLVTLEHAMRLNASGSRRDTGHPRRNGFARRCSASTVASSRYRFERRQNSKIAKLEETLRSRRVVNNAVRHLAAERSIRKSMRISASGAGLWRDARR</sequence>
<dbReference type="Pfam" id="PF02492">
    <property type="entry name" value="cobW"/>
    <property type="match status" value="1"/>
</dbReference>
<feature type="domain" description="CobW/HypB/UreG nucleotide-binding" evidence="1">
    <location>
        <begin position="8"/>
        <end position="48"/>
    </location>
</feature>
<gene>
    <name evidence="2" type="ORF">SAMN02982922_0450</name>
</gene>
<protein>
    <recommendedName>
        <fullName evidence="1">CobW/HypB/UreG nucleotide-binding domain-containing protein</fullName>
    </recommendedName>
</protein>
<accession>A0A1X7MPP7</accession>
<dbReference type="InterPro" id="IPR003495">
    <property type="entry name" value="CobW/HypB/UreG_nucleotide-bd"/>
</dbReference>
<proteinExistence type="predicted"/>
<reference evidence="2 3" key="1">
    <citation type="submission" date="2017-04" db="EMBL/GenBank/DDBJ databases">
        <authorList>
            <person name="Afonso C.L."/>
            <person name="Miller P.J."/>
            <person name="Scott M.A."/>
            <person name="Spackman E."/>
            <person name="Goraichik I."/>
            <person name="Dimitrov K.M."/>
            <person name="Suarez D.L."/>
            <person name="Swayne D.E."/>
        </authorList>
    </citation>
    <scope>NUCLEOTIDE SEQUENCE [LARGE SCALE GENOMIC DNA]</scope>
    <source>
        <strain evidence="2 3">B5P</strain>
    </source>
</reference>
<dbReference type="InterPro" id="IPR027417">
    <property type="entry name" value="P-loop_NTPase"/>
</dbReference>
<evidence type="ECO:0000259" key="1">
    <source>
        <dbReference type="Pfam" id="PF02492"/>
    </source>
</evidence>
<keyword evidence="3" id="KW-1185">Reference proteome</keyword>
<dbReference type="Gene3D" id="3.40.50.300">
    <property type="entry name" value="P-loop containing nucleotide triphosphate hydrolases"/>
    <property type="match status" value="1"/>
</dbReference>